<feature type="domain" description="Aspartate/ornithine carbamoyltransferase carbamoyl-P binding" evidence="9">
    <location>
        <begin position="3"/>
        <end position="140"/>
    </location>
</feature>
<dbReference type="EMBL" id="CP001734">
    <property type="protein sequence ID" value="ACV69015.1"/>
    <property type="molecule type" value="Genomic_DNA"/>
</dbReference>
<evidence type="ECO:0000256" key="2">
    <source>
        <dbReference type="ARBA" id="ARBA00007805"/>
    </source>
</evidence>
<comment type="subcellular location">
    <subcellularLocation>
        <location evidence="6">Cytoplasm</location>
    </subcellularLocation>
</comment>
<feature type="binding site" evidence="6">
    <location>
        <position position="158"/>
    </location>
    <ligand>
        <name>L-ornithine</name>
        <dbReference type="ChEBI" id="CHEBI:46911"/>
    </ligand>
</feature>
<sequence length="304" mass="33784">MSRHFLRILDIPQQEMLPLIQRAQQLKAVRAQSHLLAGKTILLVFEKASTRTRLSFEMAVRELGGSTIFMTPMESQLGRSEPLKDSARVFSRYVHGLVVRTFGQEKLEELVEYGAIPVVNALTDSYHPCQVMSDLLTMYERTPALKDQVVAWIGDGNNMAHSWINAAAQVGFHLQMAVPAGYEPDAGLLEQARAAGARISLSQDPREAVTGADYVNTDVWASMGDEAEAEERARAFAGYLVDEELLRLANPGVKVMHCLPAHRGEEISEAVMEGPASIVWDQAENRLHMQKAILEWVFSTPERG</sequence>
<feature type="binding site" evidence="6">
    <location>
        <begin position="49"/>
        <end position="52"/>
    </location>
    <ligand>
        <name>carbamoyl phosphate</name>
        <dbReference type="ChEBI" id="CHEBI:58228"/>
    </ligand>
</feature>
<comment type="pathway">
    <text evidence="1">Amino-acid biosynthesis; L-arginine biosynthesis; L-arginine from L-ornithine and carbamoyl phosphate: step 1/3.</text>
</comment>
<dbReference type="Gene3D" id="3.40.50.1370">
    <property type="entry name" value="Aspartate/ornithine carbamoyltransferase"/>
    <property type="match status" value="2"/>
</dbReference>
<evidence type="ECO:0000259" key="8">
    <source>
        <dbReference type="Pfam" id="PF00185"/>
    </source>
</evidence>
<gene>
    <name evidence="10" type="ordered locus">Dret_1731</name>
</gene>
<dbReference type="STRING" id="485915.Dret_1731"/>
<accession>C8X3L8</accession>
<evidence type="ECO:0000256" key="1">
    <source>
        <dbReference type="ARBA" id="ARBA00004975"/>
    </source>
</evidence>
<feature type="binding site" evidence="6">
    <location>
        <position position="218"/>
    </location>
    <ligand>
        <name>L-ornithine</name>
        <dbReference type="ChEBI" id="CHEBI:46911"/>
    </ligand>
</feature>
<feature type="binding site" evidence="6">
    <location>
        <position position="286"/>
    </location>
    <ligand>
        <name>carbamoyl phosphate</name>
        <dbReference type="ChEBI" id="CHEBI:58228"/>
    </ligand>
</feature>
<dbReference type="OrthoDB" id="9802587at2"/>
<feature type="domain" description="Aspartate/ornithine carbamoyltransferase Asp/Orn-binding" evidence="8">
    <location>
        <begin position="147"/>
        <end position="296"/>
    </location>
</feature>
<dbReference type="GO" id="GO:0004585">
    <property type="term" value="F:ornithine carbamoyltransferase activity"/>
    <property type="evidence" value="ECO:0007669"/>
    <property type="project" value="UniProtKB-UniRule"/>
</dbReference>
<evidence type="ECO:0000256" key="6">
    <source>
        <dbReference type="HAMAP-Rule" id="MF_01109"/>
    </source>
</evidence>
<dbReference type="HOGENOM" id="CLU_043846_3_2_7"/>
<dbReference type="AlphaFoldDB" id="C8X3L8"/>
<evidence type="ECO:0000256" key="5">
    <source>
        <dbReference type="ARBA" id="ARBA00048772"/>
    </source>
</evidence>
<dbReference type="Proteomes" id="UP000001052">
    <property type="component" value="Chromosome"/>
</dbReference>
<feature type="binding site" evidence="6">
    <location>
        <position position="76"/>
    </location>
    <ligand>
        <name>carbamoyl phosphate</name>
        <dbReference type="ChEBI" id="CHEBI:58228"/>
    </ligand>
</feature>
<dbReference type="GO" id="GO:0019240">
    <property type="term" value="P:citrulline biosynthetic process"/>
    <property type="evidence" value="ECO:0007669"/>
    <property type="project" value="TreeGrafter"/>
</dbReference>
<dbReference type="InterPro" id="IPR036901">
    <property type="entry name" value="Asp/Orn_carbamoylTrfase_sf"/>
</dbReference>
<dbReference type="EC" id="2.1.3.3" evidence="3 7"/>
<dbReference type="Pfam" id="PF02729">
    <property type="entry name" value="OTCace_N"/>
    <property type="match status" value="1"/>
</dbReference>
<keyword evidence="4 6" id="KW-0808">Transferase</keyword>
<evidence type="ECO:0000313" key="11">
    <source>
        <dbReference type="Proteomes" id="UP000001052"/>
    </source>
</evidence>
<name>C8X3L8_DESRD</name>
<comment type="similarity">
    <text evidence="2 6">Belongs to the aspartate/ornithine carbamoyltransferase superfamily. OTCase family.</text>
</comment>
<dbReference type="HAMAP" id="MF_01109">
    <property type="entry name" value="OTCase"/>
    <property type="match status" value="1"/>
</dbReference>
<dbReference type="SUPFAM" id="SSF53671">
    <property type="entry name" value="Aspartate/ornithine carbamoyltransferase"/>
    <property type="match status" value="1"/>
</dbReference>
<feature type="binding site" evidence="6">
    <location>
        <begin position="127"/>
        <end position="130"/>
    </location>
    <ligand>
        <name>carbamoyl phosphate</name>
        <dbReference type="ChEBI" id="CHEBI:58228"/>
    </ligand>
</feature>
<evidence type="ECO:0000256" key="7">
    <source>
        <dbReference type="NCBIfam" id="TIGR00658"/>
    </source>
</evidence>
<dbReference type="FunFam" id="3.40.50.1370:FF:000008">
    <property type="entry name" value="Ornithine carbamoyltransferase"/>
    <property type="match status" value="1"/>
</dbReference>
<reference evidence="10 11" key="2">
    <citation type="journal article" date="2010" name="Stand. Genomic Sci.">
        <title>Complete genome sequence of Desulfohalobium retbaense type strain (HR(100)).</title>
        <authorList>
            <person name="Spring S."/>
            <person name="Nolan M."/>
            <person name="Lapidus A."/>
            <person name="Glavina Del Rio T."/>
            <person name="Copeland A."/>
            <person name="Tice H."/>
            <person name="Cheng J.F."/>
            <person name="Lucas S."/>
            <person name="Land M."/>
            <person name="Chen F."/>
            <person name="Bruce D."/>
            <person name="Goodwin L."/>
            <person name="Pitluck S."/>
            <person name="Ivanova N."/>
            <person name="Mavromatis K."/>
            <person name="Mikhailova N."/>
            <person name="Pati A."/>
            <person name="Chen A."/>
            <person name="Palaniappan K."/>
            <person name="Hauser L."/>
            <person name="Chang Y.J."/>
            <person name="Jeffries C.D."/>
            <person name="Munk C."/>
            <person name="Kiss H."/>
            <person name="Chain P."/>
            <person name="Han C."/>
            <person name="Brettin T."/>
            <person name="Detter J.C."/>
            <person name="Schuler E."/>
            <person name="Goker M."/>
            <person name="Rohde M."/>
            <person name="Bristow J."/>
            <person name="Eisen J.A."/>
            <person name="Markowitz V."/>
            <person name="Hugenholtz P."/>
            <person name="Kyrpides N.C."/>
            <person name="Klenk H.P."/>
        </authorList>
    </citation>
    <scope>NUCLEOTIDE SEQUENCE [LARGE SCALE GENOMIC DNA]</scope>
    <source>
        <strain evidence="10 11">DSM 5692</strain>
    </source>
</reference>
<dbReference type="NCBIfam" id="TIGR00658">
    <property type="entry name" value="orni_carb_tr"/>
    <property type="match status" value="1"/>
</dbReference>
<dbReference type="GO" id="GO:0042450">
    <property type="term" value="P:L-arginine biosynthetic process via ornithine"/>
    <property type="evidence" value="ECO:0007669"/>
    <property type="project" value="UniProtKB-UniRule"/>
</dbReference>
<keyword evidence="11" id="KW-1185">Reference proteome</keyword>
<comment type="catalytic activity">
    <reaction evidence="5 6">
        <text>carbamoyl phosphate + L-ornithine = L-citrulline + phosphate + H(+)</text>
        <dbReference type="Rhea" id="RHEA:19513"/>
        <dbReference type="ChEBI" id="CHEBI:15378"/>
        <dbReference type="ChEBI" id="CHEBI:43474"/>
        <dbReference type="ChEBI" id="CHEBI:46911"/>
        <dbReference type="ChEBI" id="CHEBI:57743"/>
        <dbReference type="ChEBI" id="CHEBI:58228"/>
        <dbReference type="EC" id="2.1.3.3"/>
    </reaction>
</comment>
<dbReference type="PRINTS" id="PR00100">
    <property type="entry name" value="AOTCASE"/>
</dbReference>
<proteinExistence type="inferred from homology"/>
<dbReference type="InterPro" id="IPR006130">
    <property type="entry name" value="Asp/Orn_carbamoylTrfase"/>
</dbReference>
<protein>
    <recommendedName>
        <fullName evidence="3 7">Ornithine carbamoyltransferase</fullName>
        <ecNumber evidence="3 7">2.1.3.3</ecNumber>
    </recommendedName>
</protein>
<dbReference type="InterPro" id="IPR006131">
    <property type="entry name" value="Asp_carbamoyltransf_Asp/Orn-bd"/>
</dbReference>
<feature type="binding site" evidence="6">
    <location>
        <position position="100"/>
    </location>
    <ligand>
        <name>carbamoyl phosphate</name>
        <dbReference type="ChEBI" id="CHEBI:58228"/>
    </ligand>
</feature>
<dbReference type="RefSeq" id="WP_015752158.1">
    <property type="nucleotide sequence ID" value="NC_013223.1"/>
</dbReference>
<reference evidence="11" key="1">
    <citation type="submission" date="2009-09" db="EMBL/GenBank/DDBJ databases">
        <title>The complete chromosome of Desulfohalobium retbaense DSM 5692.</title>
        <authorList>
            <consortium name="US DOE Joint Genome Institute (JGI-PGF)"/>
            <person name="Lucas S."/>
            <person name="Copeland A."/>
            <person name="Lapidus A."/>
            <person name="Glavina del Rio T."/>
            <person name="Dalin E."/>
            <person name="Tice H."/>
            <person name="Bruce D."/>
            <person name="Goodwin L."/>
            <person name="Pitluck S."/>
            <person name="Kyrpides N."/>
            <person name="Mavromatis K."/>
            <person name="Ivanova N."/>
            <person name="Mikhailova N."/>
            <person name="Munk A.C."/>
            <person name="Brettin T."/>
            <person name="Detter J.C."/>
            <person name="Han C."/>
            <person name="Tapia R."/>
            <person name="Larimer F."/>
            <person name="Land M."/>
            <person name="Hauser L."/>
            <person name="Markowitz V."/>
            <person name="Cheng J.-F."/>
            <person name="Hugenholtz P."/>
            <person name="Woyke T."/>
            <person name="Wu D."/>
            <person name="Spring S."/>
            <person name="Klenk H.-P."/>
            <person name="Eisen J.A."/>
        </authorList>
    </citation>
    <scope>NUCLEOTIDE SEQUENCE [LARGE SCALE GENOMIC DNA]</scope>
    <source>
        <strain evidence="11">DSM 5692</strain>
    </source>
</reference>
<feature type="binding site" evidence="6">
    <location>
        <begin position="258"/>
        <end position="259"/>
    </location>
    <ligand>
        <name>carbamoyl phosphate</name>
        <dbReference type="ChEBI" id="CHEBI:58228"/>
    </ligand>
</feature>
<evidence type="ECO:0000313" key="10">
    <source>
        <dbReference type="EMBL" id="ACV69015.1"/>
    </source>
</evidence>
<dbReference type="Pfam" id="PF00185">
    <property type="entry name" value="OTCace"/>
    <property type="match status" value="1"/>
</dbReference>
<dbReference type="PROSITE" id="PS00097">
    <property type="entry name" value="CARBAMOYLTRANSFERASE"/>
    <property type="match status" value="1"/>
</dbReference>
<dbReference type="PRINTS" id="PR00102">
    <property type="entry name" value="OTCASE"/>
</dbReference>
<organism evidence="10 11">
    <name type="scientific">Desulfohalobium retbaense (strain ATCC 49708 / DSM 5692 / JCM 16813 / HR100)</name>
    <dbReference type="NCBI Taxonomy" id="485915"/>
    <lineage>
        <taxon>Bacteria</taxon>
        <taxon>Pseudomonadati</taxon>
        <taxon>Thermodesulfobacteriota</taxon>
        <taxon>Desulfovibrionia</taxon>
        <taxon>Desulfovibrionales</taxon>
        <taxon>Desulfohalobiaceae</taxon>
        <taxon>Desulfohalobium</taxon>
    </lineage>
</organism>
<dbReference type="InterPro" id="IPR002292">
    <property type="entry name" value="Orn/put_carbamltrans"/>
</dbReference>
<dbReference type="PANTHER" id="PTHR45753">
    <property type="entry name" value="ORNITHINE CARBAMOYLTRANSFERASE, MITOCHONDRIAL"/>
    <property type="match status" value="1"/>
</dbReference>
<dbReference type="KEGG" id="drt:Dret_1731"/>
<feature type="binding site" evidence="6">
    <location>
        <begin position="222"/>
        <end position="223"/>
    </location>
    <ligand>
        <name>L-ornithine</name>
        <dbReference type="ChEBI" id="CHEBI:46911"/>
    </ligand>
</feature>
<evidence type="ECO:0000256" key="4">
    <source>
        <dbReference type="ARBA" id="ARBA00022679"/>
    </source>
</evidence>
<dbReference type="InterPro" id="IPR006132">
    <property type="entry name" value="Asp/Orn_carbamoyltranf_P-bd"/>
</dbReference>
<evidence type="ECO:0000256" key="3">
    <source>
        <dbReference type="ARBA" id="ARBA00013007"/>
    </source>
</evidence>
<dbReference type="eggNOG" id="COG0078">
    <property type="taxonomic scope" value="Bacteria"/>
</dbReference>
<evidence type="ECO:0000259" key="9">
    <source>
        <dbReference type="Pfam" id="PF02729"/>
    </source>
</evidence>
<dbReference type="InterPro" id="IPR024904">
    <property type="entry name" value="OTCase_ArgI"/>
</dbReference>
<dbReference type="PANTHER" id="PTHR45753:SF3">
    <property type="entry name" value="ORNITHINE TRANSCARBAMYLASE, MITOCHONDRIAL"/>
    <property type="match status" value="1"/>
</dbReference>
<dbReference type="GO" id="GO:0016597">
    <property type="term" value="F:amino acid binding"/>
    <property type="evidence" value="ECO:0007669"/>
    <property type="project" value="InterPro"/>
</dbReference>
<dbReference type="GO" id="GO:0005737">
    <property type="term" value="C:cytoplasm"/>
    <property type="evidence" value="ECO:0007669"/>
    <property type="project" value="UniProtKB-SubCell"/>
</dbReference>
<dbReference type="NCBIfam" id="NF001986">
    <property type="entry name" value="PRK00779.1"/>
    <property type="match status" value="1"/>
</dbReference>
<keyword evidence="6" id="KW-0963">Cytoplasm</keyword>